<accession>A0AAW0JIW0</accession>
<name>A0AAW0JIW0_QUESU</name>
<evidence type="ECO:0000256" key="2">
    <source>
        <dbReference type="ARBA" id="ARBA00005590"/>
    </source>
</evidence>
<feature type="non-terminal residue" evidence="16">
    <location>
        <position position="367"/>
    </location>
</feature>
<evidence type="ECO:0000256" key="12">
    <source>
        <dbReference type="ARBA" id="ARBA00045588"/>
    </source>
</evidence>
<comment type="caution">
    <text evidence="16">The sequence shown here is derived from an EMBL/GenBank/DDBJ whole genome shotgun (WGS) entry which is preliminary data.</text>
</comment>
<evidence type="ECO:0000256" key="1">
    <source>
        <dbReference type="ARBA" id="ARBA00004127"/>
    </source>
</evidence>
<keyword evidence="8" id="KW-0029">Amino-acid transport</keyword>
<evidence type="ECO:0000256" key="4">
    <source>
        <dbReference type="ARBA" id="ARBA00022614"/>
    </source>
</evidence>
<evidence type="ECO:0000313" key="17">
    <source>
        <dbReference type="Proteomes" id="UP000237347"/>
    </source>
</evidence>
<dbReference type="GO" id="GO:0015293">
    <property type="term" value="F:symporter activity"/>
    <property type="evidence" value="ECO:0007669"/>
    <property type="project" value="UniProtKB-KW"/>
</dbReference>
<dbReference type="InterPro" id="IPR013210">
    <property type="entry name" value="LRR_N_plant-typ"/>
</dbReference>
<dbReference type="PANTHER" id="PTHR48017">
    <property type="entry name" value="OS05G0424000 PROTEIN-RELATED"/>
    <property type="match status" value="1"/>
</dbReference>
<evidence type="ECO:0000256" key="10">
    <source>
        <dbReference type="ARBA" id="ARBA00023136"/>
    </source>
</evidence>
<evidence type="ECO:0000259" key="14">
    <source>
        <dbReference type="Pfam" id="PF01490"/>
    </source>
</evidence>
<evidence type="ECO:0000256" key="3">
    <source>
        <dbReference type="ARBA" id="ARBA00022448"/>
    </source>
</evidence>
<keyword evidence="4" id="KW-0433">Leucine-rich repeat</keyword>
<evidence type="ECO:0000313" key="16">
    <source>
        <dbReference type="EMBL" id="KAK7826923.1"/>
    </source>
</evidence>
<keyword evidence="17" id="KW-1185">Reference proteome</keyword>
<dbReference type="Pfam" id="PF08263">
    <property type="entry name" value="LRRNT_2"/>
    <property type="match status" value="1"/>
</dbReference>
<evidence type="ECO:0000256" key="6">
    <source>
        <dbReference type="ARBA" id="ARBA00022737"/>
    </source>
</evidence>
<evidence type="ECO:0000256" key="11">
    <source>
        <dbReference type="ARBA" id="ARBA00023294"/>
    </source>
</evidence>
<feature type="domain" description="Amino acid transporter transmembrane" evidence="14">
    <location>
        <begin position="126"/>
        <end position="366"/>
    </location>
</feature>
<feature type="domain" description="Leucine-rich repeat-containing N-terminal plant-type" evidence="15">
    <location>
        <begin position="32"/>
        <end position="73"/>
    </location>
</feature>
<dbReference type="Proteomes" id="UP000237347">
    <property type="component" value="Unassembled WGS sequence"/>
</dbReference>
<feature type="transmembrane region" description="Helical" evidence="13">
    <location>
        <begin position="137"/>
        <end position="157"/>
    </location>
</feature>
<keyword evidence="5 13" id="KW-0812">Transmembrane</keyword>
<keyword evidence="7" id="KW-0769">Symport</keyword>
<dbReference type="Gene3D" id="3.80.10.10">
    <property type="entry name" value="Ribonuclease Inhibitor"/>
    <property type="match status" value="1"/>
</dbReference>
<dbReference type="EMBL" id="PKMF04000533">
    <property type="protein sequence ID" value="KAK7826923.1"/>
    <property type="molecule type" value="Genomic_DNA"/>
</dbReference>
<organism evidence="16 17">
    <name type="scientific">Quercus suber</name>
    <name type="common">Cork oak</name>
    <dbReference type="NCBI Taxonomy" id="58331"/>
    <lineage>
        <taxon>Eukaryota</taxon>
        <taxon>Viridiplantae</taxon>
        <taxon>Streptophyta</taxon>
        <taxon>Embryophyta</taxon>
        <taxon>Tracheophyta</taxon>
        <taxon>Spermatophyta</taxon>
        <taxon>Magnoliopsida</taxon>
        <taxon>eudicotyledons</taxon>
        <taxon>Gunneridae</taxon>
        <taxon>Pentapetalae</taxon>
        <taxon>rosids</taxon>
        <taxon>fabids</taxon>
        <taxon>Fagales</taxon>
        <taxon>Fagaceae</taxon>
        <taxon>Quercus</taxon>
    </lineage>
</organism>
<keyword evidence="6" id="KW-0677">Repeat</keyword>
<comment type="subcellular location">
    <subcellularLocation>
        <location evidence="1">Endomembrane system</location>
        <topology evidence="1">Multi-pass membrane protein</topology>
    </subcellularLocation>
</comment>
<feature type="transmembrane region" description="Helical" evidence="13">
    <location>
        <begin position="345"/>
        <end position="364"/>
    </location>
</feature>
<gene>
    <name evidence="16" type="primary">AATL1_1</name>
    <name evidence="16" type="ORF">CFP56_031585</name>
</gene>
<keyword evidence="3" id="KW-0813">Transport</keyword>
<reference evidence="16 17" key="1">
    <citation type="journal article" date="2018" name="Sci. Data">
        <title>The draft genome sequence of cork oak.</title>
        <authorList>
            <person name="Ramos A.M."/>
            <person name="Usie A."/>
            <person name="Barbosa P."/>
            <person name="Barros P.M."/>
            <person name="Capote T."/>
            <person name="Chaves I."/>
            <person name="Simoes F."/>
            <person name="Abreu I."/>
            <person name="Carrasquinho I."/>
            <person name="Faro C."/>
            <person name="Guimaraes J.B."/>
            <person name="Mendonca D."/>
            <person name="Nobrega F."/>
            <person name="Rodrigues L."/>
            <person name="Saibo N.J.M."/>
            <person name="Varela M.C."/>
            <person name="Egas C."/>
            <person name="Matos J."/>
            <person name="Miguel C.M."/>
            <person name="Oliveira M.M."/>
            <person name="Ricardo C.P."/>
            <person name="Goncalves S."/>
        </authorList>
    </citation>
    <scope>NUCLEOTIDE SEQUENCE [LARGE SCALE GENOMIC DNA]</scope>
    <source>
        <strain evidence="17">cv. HL8</strain>
    </source>
</reference>
<evidence type="ECO:0000256" key="5">
    <source>
        <dbReference type="ARBA" id="ARBA00022692"/>
    </source>
</evidence>
<dbReference type="InterPro" id="IPR032675">
    <property type="entry name" value="LRR_dom_sf"/>
</dbReference>
<proteinExistence type="inferred from homology"/>
<sequence length="367" mass="41093">MKISLFSWLFFIPICSIFLNFGTFVVSGQCLGDQKSLLLQFKKGLKYNNNSSTKLVRWDERVDCCLWDGVNCSGGRVIGLNLFNESITEPELAYNKLNSSQIPSRFDELTNLSYLNLSNAGFAGQIPIAISNLTRTWGIICLTPFFMWQLYTIYLLVQLHESAKTGMRYNRYFHLCRATFGDKIAYWLLLFPIIDLSSGTCVNLTIIGGSTLNMFVQMCEAIGISRPLKTVEWYLVFTCGTVVLSLIPNLNSLARVSLIDAISSVSYCTIQWVVSVKEGRLSNILHDPSVQASTKISRILGVVNAFGFIALPFRGHNLILEIQTTMPSSAKNPSQVPMWKGVKSAYLLIAMCLFPLAIRGYWAYGNV</sequence>
<evidence type="ECO:0000259" key="15">
    <source>
        <dbReference type="Pfam" id="PF08263"/>
    </source>
</evidence>
<dbReference type="Pfam" id="PF01490">
    <property type="entry name" value="Aa_trans"/>
    <property type="match status" value="1"/>
</dbReference>
<evidence type="ECO:0000256" key="13">
    <source>
        <dbReference type="SAM" id="Phobius"/>
    </source>
</evidence>
<evidence type="ECO:0000256" key="7">
    <source>
        <dbReference type="ARBA" id="ARBA00022847"/>
    </source>
</evidence>
<dbReference type="GO" id="GO:0009734">
    <property type="term" value="P:auxin-activated signaling pathway"/>
    <property type="evidence" value="ECO:0007669"/>
    <property type="project" value="UniProtKB-KW"/>
</dbReference>
<keyword evidence="11" id="KW-0927">Auxin signaling pathway</keyword>
<dbReference type="GO" id="GO:0006865">
    <property type="term" value="P:amino acid transport"/>
    <property type="evidence" value="ECO:0007669"/>
    <property type="project" value="UniProtKB-KW"/>
</dbReference>
<keyword evidence="9 13" id="KW-1133">Transmembrane helix</keyword>
<dbReference type="GO" id="GO:0012505">
    <property type="term" value="C:endomembrane system"/>
    <property type="evidence" value="ECO:0007669"/>
    <property type="project" value="UniProtKB-SubCell"/>
</dbReference>
<protein>
    <submittedName>
        <fullName evidence="16">Lysine histidine transporter-like 8</fullName>
    </submittedName>
</protein>
<dbReference type="SUPFAM" id="SSF52058">
    <property type="entry name" value="L domain-like"/>
    <property type="match status" value="1"/>
</dbReference>
<keyword evidence="10 13" id="KW-0472">Membrane</keyword>
<dbReference type="InterPro" id="IPR013057">
    <property type="entry name" value="AA_transpt_TM"/>
</dbReference>
<feature type="transmembrane region" description="Helical" evidence="13">
    <location>
        <begin position="184"/>
        <end position="208"/>
    </location>
</feature>
<feature type="transmembrane region" description="Helical" evidence="13">
    <location>
        <begin position="233"/>
        <end position="250"/>
    </location>
</feature>
<evidence type="ECO:0000256" key="8">
    <source>
        <dbReference type="ARBA" id="ARBA00022970"/>
    </source>
</evidence>
<evidence type="ECO:0000256" key="9">
    <source>
        <dbReference type="ARBA" id="ARBA00022989"/>
    </source>
</evidence>
<comment type="function">
    <text evidence="12">Carrier protein involved in proton-driven auxin influx. Mediates the formation of auxin gradient from developing leaves (site of auxin biosynthesis) to tips by contributing to the loading of auxin in vascular tissues and facilitating acropetal (base to tip) auxin transport within inner tissues of the root apex, and basipetal (tip to base) auxin transport within outer tissues of the root apex. May be involved in lateral roots and nodules formation.</text>
</comment>
<comment type="similarity">
    <text evidence="2">Belongs to the amino acid/polyamine transporter 2 family. Amino acid/auxin permease (AAAP) (TC 2.A.18.1) subfamily.</text>
</comment>
<dbReference type="AlphaFoldDB" id="A0AAW0JIW0"/>